<sequence length="299" mass="34561">MARARSPNRDKSREIYLNSKGSVKLKDIAAELGVKDSQIRKWKSQDKWDDELKGALPKVKSNVTNKKATKKEQKKKEAKQEIIIDDIDIENNNFTEKQRLFCLYYIKSFNATMSAIKAGYSKESAHVQGSRLLSNVKIKAEIRKLKGAMAQELFIDAMDVVNKYVKIAFADITDYADFGNEEVTKIDKETNKENKYIKNFFHLKDSSMVDGTIISEVRQGKEGVSIKLLDQMKALEKLEKYFDLFPDKFRREIEEQKLKLSKEKLEIEKTIKTKENVETKPEVLNDSELDDLLEDDIDD</sequence>
<evidence type="ECO:0000256" key="3">
    <source>
        <dbReference type="SAM" id="Coils"/>
    </source>
</evidence>
<keyword evidence="2" id="KW-0231">Viral genome packaging</keyword>
<dbReference type="Gene3D" id="1.10.10.1400">
    <property type="entry name" value="Terminase, small subunit, N-terminal DNA-binding domain, HTH motif"/>
    <property type="match status" value="1"/>
</dbReference>
<dbReference type="Proteomes" id="UP001222800">
    <property type="component" value="Plasmid unnamed1"/>
</dbReference>
<dbReference type="InterPro" id="IPR018925">
    <property type="entry name" value="XtmA-like_N"/>
</dbReference>
<evidence type="ECO:0000313" key="5">
    <source>
        <dbReference type="EMBL" id="WFD12423.1"/>
    </source>
</evidence>
<organism evidence="5 6">
    <name type="scientific">Tepidibacter hydrothermalis</name>
    <dbReference type="NCBI Taxonomy" id="3036126"/>
    <lineage>
        <taxon>Bacteria</taxon>
        <taxon>Bacillati</taxon>
        <taxon>Bacillota</taxon>
        <taxon>Clostridia</taxon>
        <taxon>Peptostreptococcales</taxon>
        <taxon>Peptostreptococcaceae</taxon>
        <taxon>Tepidibacter</taxon>
    </lineage>
</organism>
<dbReference type="InterPro" id="IPR052404">
    <property type="entry name" value="SPP1-like_terminase"/>
</dbReference>
<dbReference type="Pfam" id="PF03592">
    <property type="entry name" value="Terminase_2"/>
    <property type="match status" value="1"/>
</dbReference>
<dbReference type="Pfam" id="PF10668">
    <property type="entry name" value="Phage_terminase"/>
    <property type="match status" value="1"/>
</dbReference>
<keyword evidence="5" id="KW-0614">Plasmid</keyword>
<gene>
    <name evidence="5" type="ORF">P4S50_20020</name>
</gene>
<protein>
    <submittedName>
        <fullName evidence="5">Terminase small subunit</fullName>
    </submittedName>
</protein>
<proteinExistence type="predicted"/>
<dbReference type="PANTHER" id="PTHR41328">
    <property type="entry name" value="TERMINASE SMALL SUBUNIT-RELATED"/>
    <property type="match status" value="1"/>
</dbReference>
<keyword evidence="1" id="KW-1188">Viral release from host cell</keyword>
<evidence type="ECO:0000256" key="2">
    <source>
        <dbReference type="ARBA" id="ARBA00023219"/>
    </source>
</evidence>
<reference evidence="5 6" key="1">
    <citation type="submission" date="2023-03" db="EMBL/GenBank/DDBJ databases">
        <title>Complete genome sequence of Tepidibacter sp. SWIR-1, isolated from a deep-sea hydrothermal vent.</title>
        <authorList>
            <person name="Li X."/>
        </authorList>
    </citation>
    <scope>NUCLEOTIDE SEQUENCE [LARGE SCALE GENOMIC DNA]</scope>
    <source>
        <strain evidence="5 6">SWIR-1</strain>
        <plasmid evidence="5 6">unnamed1</plasmid>
    </source>
</reference>
<dbReference type="PANTHER" id="PTHR41328:SF3">
    <property type="entry name" value="PBSX PHAGE TERMINASE SMALL SUBUNIT"/>
    <property type="match status" value="1"/>
</dbReference>
<accession>A0ABY8EHM7</accession>
<dbReference type="RefSeq" id="WP_277734818.1">
    <property type="nucleotide sequence ID" value="NZ_CP120734.1"/>
</dbReference>
<geneLocation type="plasmid" evidence="5 6">
    <name>unnamed1</name>
</geneLocation>
<name>A0ABY8EHM7_9FIRM</name>
<keyword evidence="3" id="KW-0175">Coiled coil</keyword>
<evidence type="ECO:0000256" key="1">
    <source>
        <dbReference type="ARBA" id="ARBA00022612"/>
    </source>
</evidence>
<evidence type="ECO:0000259" key="4">
    <source>
        <dbReference type="Pfam" id="PF10668"/>
    </source>
</evidence>
<dbReference type="InterPro" id="IPR005335">
    <property type="entry name" value="Terminase_ssu"/>
</dbReference>
<feature type="domain" description="PBSX phage terminase small subunit-like N-terminal" evidence="4">
    <location>
        <begin position="1"/>
        <end position="66"/>
    </location>
</feature>
<dbReference type="InterPro" id="IPR038713">
    <property type="entry name" value="Terminase_Gp1_N_sf"/>
</dbReference>
<keyword evidence="6" id="KW-1185">Reference proteome</keyword>
<feature type="coiled-coil region" evidence="3">
    <location>
        <begin position="250"/>
        <end position="280"/>
    </location>
</feature>
<evidence type="ECO:0000313" key="6">
    <source>
        <dbReference type="Proteomes" id="UP001222800"/>
    </source>
</evidence>
<dbReference type="EMBL" id="CP120734">
    <property type="protein sequence ID" value="WFD12423.1"/>
    <property type="molecule type" value="Genomic_DNA"/>
</dbReference>